<dbReference type="InterPro" id="IPR051111">
    <property type="entry name" value="Ca-binding_regulatory"/>
</dbReference>
<feature type="domain" description="EF-hand" evidence="3">
    <location>
        <begin position="73"/>
        <end position="108"/>
    </location>
</feature>
<dbReference type="PROSITE" id="PS50222">
    <property type="entry name" value="EF_HAND_2"/>
    <property type="match status" value="3"/>
</dbReference>
<organism evidence="4 5">
    <name type="scientific">Fasciolopsis buskii</name>
    <dbReference type="NCBI Taxonomy" id="27845"/>
    <lineage>
        <taxon>Eukaryota</taxon>
        <taxon>Metazoa</taxon>
        <taxon>Spiralia</taxon>
        <taxon>Lophotrochozoa</taxon>
        <taxon>Platyhelminthes</taxon>
        <taxon>Trematoda</taxon>
        <taxon>Digenea</taxon>
        <taxon>Plagiorchiida</taxon>
        <taxon>Echinostomata</taxon>
        <taxon>Echinostomatoidea</taxon>
        <taxon>Fasciolidae</taxon>
        <taxon>Fasciolopsis</taxon>
    </lineage>
</organism>
<feature type="domain" description="EF-hand" evidence="3">
    <location>
        <begin position="109"/>
        <end position="143"/>
    </location>
</feature>
<keyword evidence="2" id="KW-0106">Calcium</keyword>
<evidence type="ECO:0000256" key="2">
    <source>
        <dbReference type="ARBA" id="ARBA00022837"/>
    </source>
</evidence>
<dbReference type="Pfam" id="PF13499">
    <property type="entry name" value="EF-hand_7"/>
    <property type="match status" value="2"/>
</dbReference>
<dbReference type="InterPro" id="IPR018247">
    <property type="entry name" value="EF_Hand_1_Ca_BS"/>
</dbReference>
<dbReference type="Gene3D" id="1.10.238.10">
    <property type="entry name" value="EF-hand"/>
    <property type="match status" value="2"/>
</dbReference>
<evidence type="ECO:0000256" key="1">
    <source>
        <dbReference type="ARBA" id="ARBA00022737"/>
    </source>
</evidence>
<name>A0A8E0VMV7_9TREM</name>
<evidence type="ECO:0000313" key="4">
    <source>
        <dbReference type="EMBL" id="KAA0196993.1"/>
    </source>
</evidence>
<dbReference type="OrthoDB" id="26525at2759"/>
<protein>
    <submittedName>
        <fullName evidence="4">16 kDa calcium-binding protein</fullName>
    </submittedName>
</protein>
<dbReference type="InterPro" id="IPR002048">
    <property type="entry name" value="EF_hand_dom"/>
</dbReference>
<proteinExistence type="predicted"/>
<reference evidence="4" key="1">
    <citation type="submission" date="2019-05" db="EMBL/GenBank/DDBJ databases">
        <title>Annotation for the trematode Fasciolopsis buski.</title>
        <authorList>
            <person name="Choi Y.-J."/>
        </authorList>
    </citation>
    <scope>NUCLEOTIDE SEQUENCE</scope>
    <source>
        <strain evidence="4">HT</strain>
        <tissue evidence="4">Whole worm</tissue>
    </source>
</reference>
<dbReference type="PANTHER" id="PTHR46311">
    <property type="entry name" value="CALCIUM-BINDING PROTEIN 8-RELATED"/>
    <property type="match status" value="1"/>
</dbReference>
<evidence type="ECO:0000259" key="3">
    <source>
        <dbReference type="PROSITE" id="PS50222"/>
    </source>
</evidence>
<feature type="domain" description="EF-hand" evidence="3">
    <location>
        <begin position="5"/>
        <end position="40"/>
    </location>
</feature>
<sequence length="143" mass="16050">MSRRITAEELLQIFQNLDRDGNGVVSRAELERGLQRAGVNPNSIQRVMKDLDLNGDGQIGFGEYKLALGLTDEPLAEWKQLFFTLDKDGSGTVTKEELKSMFDEMNMPVSYSVLEAWIEDHDVNGDGKLSFEEFLGFVAETLT</sequence>
<dbReference type="InterPro" id="IPR011992">
    <property type="entry name" value="EF-hand-dom_pair"/>
</dbReference>
<dbReference type="EMBL" id="LUCM01002690">
    <property type="protein sequence ID" value="KAA0196993.1"/>
    <property type="molecule type" value="Genomic_DNA"/>
</dbReference>
<dbReference type="Proteomes" id="UP000728185">
    <property type="component" value="Unassembled WGS sequence"/>
</dbReference>
<gene>
    <name evidence="4" type="ORF">FBUS_03886</name>
</gene>
<dbReference type="AlphaFoldDB" id="A0A8E0VMV7"/>
<keyword evidence="5" id="KW-1185">Reference proteome</keyword>
<dbReference type="GO" id="GO:0032588">
    <property type="term" value="C:trans-Golgi network membrane"/>
    <property type="evidence" value="ECO:0007669"/>
    <property type="project" value="TreeGrafter"/>
</dbReference>
<dbReference type="SMART" id="SM00054">
    <property type="entry name" value="EFh"/>
    <property type="match status" value="4"/>
</dbReference>
<comment type="caution">
    <text evidence="4">The sequence shown here is derived from an EMBL/GenBank/DDBJ whole genome shotgun (WGS) entry which is preliminary data.</text>
</comment>
<dbReference type="GO" id="GO:0005509">
    <property type="term" value="F:calcium ion binding"/>
    <property type="evidence" value="ECO:0007669"/>
    <property type="project" value="InterPro"/>
</dbReference>
<accession>A0A8E0VMV7</accession>
<dbReference type="PANTHER" id="PTHR46311:SF3">
    <property type="entry name" value="CALCIUM-BINDING PROTEIN 8"/>
    <property type="match status" value="1"/>
</dbReference>
<dbReference type="PROSITE" id="PS00018">
    <property type="entry name" value="EF_HAND_1"/>
    <property type="match status" value="3"/>
</dbReference>
<evidence type="ECO:0000313" key="5">
    <source>
        <dbReference type="Proteomes" id="UP000728185"/>
    </source>
</evidence>
<dbReference type="SUPFAM" id="SSF47473">
    <property type="entry name" value="EF-hand"/>
    <property type="match status" value="1"/>
</dbReference>
<keyword evidence="1" id="KW-0677">Repeat</keyword>